<name>A0A7J3M0T0_ARCFL</name>
<proteinExistence type="predicted"/>
<feature type="domain" description="MobA-like NTP transferase" evidence="2">
    <location>
        <begin position="4"/>
        <end position="125"/>
    </location>
</feature>
<reference evidence="3" key="1">
    <citation type="journal article" date="2020" name="mSystems">
        <title>Genome- and Community-Level Interaction Insights into Carbon Utilization and Element Cycling Functions of Hydrothermarchaeota in Hydrothermal Sediment.</title>
        <authorList>
            <person name="Zhou Z."/>
            <person name="Liu Y."/>
            <person name="Xu W."/>
            <person name="Pan J."/>
            <person name="Luo Z.H."/>
            <person name="Li M."/>
        </authorList>
    </citation>
    <scope>NUCLEOTIDE SEQUENCE [LARGE SCALE GENOMIC DNA]</scope>
    <source>
        <strain evidence="3">SpSt-587</strain>
    </source>
</reference>
<dbReference type="InterPro" id="IPR029044">
    <property type="entry name" value="Nucleotide-diphossugar_trans"/>
</dbReference>
<dbReference type="AlphaFoldDB" id="A0A7J3M0T0"/>
<dbReference type="InterPro" id="IPR005245">
    <property type="entry name" value="CHP00454"/>
</dbReference>
<evidence type="ECO:0000259" key="2">
    <source>
        <dbReference type="Pfam" id="PF12804"/>
    </source>
</evidence>
<dbReference type="PANTHER" id="PTHR19136:SF86">
    <property type="entry name" value="ADENOSYLCOBINAMIDE-PHOSPHATE GUANYLYLTRANSFERASE"/>
    <property type="match status" value="1"/>
</dbReference>
<dbReference type="Gene3D" id="3.90.550.10">
    <property type="entry name" value="Spore Coat Polysaccharide Biosynthesis Protein SpsA, Chain A"/>
    <property type="match status" value="1"/>
</dbReference>
<keyword evidence="1" id="KW-0808">Transferase</keyword>
<dbReference type="Pfam" id="PF12804">
    <property type="entry name" value="NTP_transf_3"/>
    <property type="match status" value="1"/>
</dbReference>
<protein>
    <submittedName>
        <fullName evidence="3">TIGR00454 family protein</fullName>
    </submittedName>
</protein>
<gene>
    <name evidence="3" type="ORF">ENT52_02310</name>
</gene>
<organism evidence="3">
    <name type="scientific">Archaeoglobus fulgidus</name>
    <dbReference type="NCBI Taxonomy" id="2234"/>
    <lineage>
        <taxon>Archaea</taxon>
        <taxon>Methanobacteriati</taxon>
        <taxon>Methanobacteriota</taxon>
        <taxon>Archaeoglobi</taxon>
        <taxon>Archaeoglobales</taxon>
        <taxon>Archaeoglobaceae</taxon>
        <taxon>Archaeoglobus</taxon>
    </lineage>
</organism>
<dbReference type="NCBIfam" id="TIGR00454">
    <property type="entry name" value="TIGR00454 family protein"/>
    <property type="match status" value="1"/>
</dbReference>
<sequence>MLSLLMCGGKGRRLGKGEKPLFEVCGMRLIDHALRAFKNQSIVAVTSPFTPKTERYLLENGIEVFRASGKGFIEDYRECINSLSLKGPVIIASTDIVYLRDGIVEEIIEFYKKCGKMALKVVKDNEPAGINIILANFDEEQEEESYIVEDIVNINTIEDAERAEKLWISMRKG</sequence>
<dbReference type="SUPFAM" id="SSF53448">
    <property type="entry name" value="Nucleotide-diphospho-sugar transferases"/>
    <property type="match status" value="1"/>
</dbReference>
<evidence type="ECO:0000256" key="1">
    <source>
        <dbReference type="ARBA" id="ARBA00022679"/>
    </source>
</evidence>
<dbReference type="PANTHER" id="PTHR19136">
    <property type="entry name" value="MOLYBDENUM COFACTOR GUANYLYLTRANSFERASE"/>
    <property type="match status" value="1"/>
</dbReference>
<dbReference type="InterPro" id="IPR025877">
    <property type="entry name" value="MobA-like_NTP_Trfase"/>
</dbReference>
<accession>A0A7J3M0T0</accession>
<dbReference type="EMBL" id="DSYZ01000053">
    <property type="protein sequence ID" value="HGT82546.1"/>
    <property type="molecule type" value="Genomic_DNA"/>
</dbReference>
<dbReference type="GO" id="GO:0016779">
    <property type="term" value="F:nucleotidyltransferase activity"/>
    <property type="evidence" value="ECO:0007669"/>
    <property type="project" value="UniProtKB-ARBA"/>
</dbReference>
<evidence type="ECO:0000313" key="3">
    <source>
        <dbReference type="EMBL" id="HGT82546.1"/>
    </source>
</evidence>
<comment type="caution">
    <text evidence="3">The sequence shown here is derived from an EMBL/GenBank/DDBJ whole genome shotgun (WGS) entry which is preliminary data.</text>
</comment>